<proteinExistence type="predicted"/>
<sequence>MQVSLHEMLLKLKTKGFIRIIKVFHCKNAAFYTDPGRSFLPQSHGSCTFIYLARMAADSFSSFSKPYLQVCI</sequence>
<dbReference type="EMBL" id="CP015405">
    <property type="protein sequence ID" value="ANU77684.1"/>
    <property type="molecule type" value="Genomic_DNA"/>
</dbReference>
<reference evidence="1" key="1">
    <citation type="submission" date="2017-04" db="EMBL/GenBank/DDBJ databases">
        <title>Complete Genome Sequences of Twelve Strains of a Stable Defined Moderately Diverse Mouse Microbiota 2 (sDMDMm2).</title>
        <authorList>
            <person name="Uchimura Y."/>
            <person name="Wyss M."/>
            <person name="Brugiroux S."/>
            <person name="Limenitakis J.P."/>
            <person name="Stecher B."/>
            <person name="McCoy K.D."/>
            <person name="Macpherson A.J."/>
        </authorList>
    </citation>
    <scope>NUCLEOTIDE SEQUENCE</scope>
    <source>
        <strain evidence="1">YL58</strain>
    </source>
</reference>
<name>A0A1C7IFJ2_9FIRM</name>
<dbReference type="KEGG" id="byl:A4V09_19205"/>
<evidence type="ECO:0000313" key="2">
    <source>
        <dbReference type="Proteomes" id="UP000092574"/>
    </source>
</evidence>
<dbReference type="Proteomes" id="UP000092574">
    <property type="component" value="Chromosome"/>
</dbReference>
<gene>
    <name evidence="1" type="ORF">A4V09_19205</name>
</gene>
<accession>A0A1C7IFJ2</accession>
<protein>
    <submittedName>
        <fullName evidence="1">Uncharacterized protein</fullName>
    </submittedName>
</protein>
<dbReference type="AlphaFoldDB" id="A0A1C7IFJ2"/>
<dbReference type="STRING" id="1796616.A4V09_19205"/>
<evidence type="ECO:0000313" key="1">
    <source>
        <dbReference type="EMBL" id="ANU77684.1"/>
    </source>
</evidence>
<organism evidence="1 2">
    <name type="scientific">Blautia pseudococcoides</name>
    <dbReference type="NCBI Taxonomy" id="1796616"/>
    <lineage>
        <taxon>Bacteria</taxon>
        <taxon>Bacillati</taxon>
        <taxon>Bacillota</taxon>
        <taxon>Clostridia</taxon>
        <taxon>Lachnospirales</taxon>
        <taxon>Lachnospiraceae</taxon>
        <taxon>Blautia</taxon>
    </lineage>
</organism>
<keyword evidence="2" id="KW-1185">Reference proteome</keyword>